<evidence type="ECO:0000256" key="8">
    <source>
        <dbReference type="ARBA" id="ARBA00022824"/>
    </source>
</evidence>
<evidence type="ECO:0000256" key="9">
    <source>
        <dbReference type="ARBA" id="ARBA00022848"/>
    </source>
</evidence>
<dbReference type="GO" id="GO:0016712">
    <property type="term" value="F:oxidoreductase activity, acting on paired donors, with incorporation or reduction of molecular oxygen, reduced flavin or flavoprotein as one donor, and incorporation of one atom of oxygen"/>
    <property type="evidence" value="ECO:0007669"/>
    <property type="project" value="TreeGrafter"/>
</dbReference>
<keyword evidence="12" id="KW-0503">Monooxygenase</keyword>
<dbReference type="GO" id="GO:0006805">
    <property type="term" value="P:xenobiotic metabolic process"/>
    <property type="evidence" value="ECO:0007669"/>
    <property type="project" value="TreeGrafter"/>
</dbReference>
<evidence type="ECO:0000256" key="14">
    <source>
        <dbReference type="PIRSR" id="PIRSR602401-1"/>
    </source>
</evidence>
<dbReference type="PANTHER" id="PTHR24300">
    <property type="entry name" value="CYTOCHROME P450 508A4-RELATED"/>
    <property type="match status" value="1"/>
</dbReference>
<keyword evidence="6 14" id="KW-0349">Heme</keyword>
<dbReference type="Gene3D" id="1.10.630.10">
    <property type="entry name" value="Cytochrome P450"/>
    <property type="match status" value="1"/>
</dbReference>
<dbReference type="GO" id="GO:0006082">
    <property type="term" value="P:organic acid metabolic process"/>
    <property type="evidence" value="ECO:0007669"/>
    <property type="project" value="TreeGrafter"/>
</dbReference>
<evidence type="ECO:0000256" key="4">
    <source>
        <dbReference type="ARBA" id="ARBA00004406"/>
    </source>
</evidence>
<dbReference type="PANTHER" id="PTHR24300:SF403">
    <property type="entry name" value="CYTOCHROME P450 306A1"/>
    <property type="match status" value="1"/>
</dbReference>
<keyword evidence="10" id="KW-0560">Oxidoreductase</keyword>
<keyword evidence="13" id="KW-0472">Membrane</keyword>
<evidence type="ECO:0000256" key="2">
    <source>
        <dbReference type="ARBA" id="ARBA00003690"/>
    </source>
</evidence>
<keyword evidence="9" id="KW-0492">Microsome</keyword>
<evidence type="ECO:0000256" key="3">
    <source>
        <dbReference type="ARBA" id="ARBA00004174"/>
    </source>
</evidence>
<organism evidence="15">
    <name type="scientific">Tigriopus kingsejongensis</name>
    <dbReference type="NCBI Taxonomy" id="1133412"/>
    <lineage>
        <taxon>Eukaryota</taxon>
        <taxon>Metazoa</taxon>
        <taxon>Ecdysozoa</taxon>
        <taxon>Arthropoda</taxon>
        <taxon>Crustacea</taxon>
        <taxon>Multicrustacea</taxon>
        <taxon>Hexanauplia</taxon>
        <taxon>Copepoda</taxon>
        <taxon>Harpacticoida</taxon>
        <taxon>Harpacticidae</taxon>
        <taxon>Tigriopus</taxon>
    </lineage>
</organism>
<dbReference type="GO" id="GO:0005506">
    <property type="term" value="F:iron ion binding"/>
    <property type="evidence" value="ECO:0007669"/>
    <property type="project" value="InterPro"/>
</dbReference>
<dbReference type="GO" id="GO:0005789">
    <property type="term" value="C:endoplasmic reticulum membrane"/>
    <property type="evidence" value="ECO:0007669"/>
    <property type="project" value="UniProtKB-SubCell"/>
</dbReference>
<evidence type="ECO:0000256" key="6">
    <source>
        <dbReference type="ARBA" id="ARBA00022617"/>
    </source>
</evidence>
<comment type="function">
    <text evidence="2">May be involved in the metabolism of insect hormones and in the breakdown of synthetic insecticides.</text>
</comment>
<keyword evidence="8" id="KW-0256">Endoplasmic reticulum</keyword>
<keyword evidence="11 14" id="KW-0408">Iron</keyword>
<name>A0A2H4FY63_9MAXI</name>
<dbReference type="GO" id="GO:0020037">
    <property type="term" value="F:heme binding"/>
    <property type="evidence" value="ECO:0007669"/>
    <property type="project" value="InterPro"/>
</dbReference>
<sequence>MIVLTLQLAGVALLAVFIVSIIKSSVRPANFPPGPLSLPLIGYVPFLDVRNMGRGFDKLSKRYGDIFSVFLGKAPCVVLNSYPMIMEAFSMKEFSGRPSIFSGTFFQKGKIGITTTEGTNWELQRNFFHNHMVELVQGKGTLGFQDLILDEVHDLKMDLAKRVGEPLPVSYRFNVSIINILWTIASGRRLHSQQQEFQSVYECIDKITQFMSRAAIMSFIPLLSRIVPERISKMEKGRYHRDRFLNISKKWIREHKEAYRGNRGADLQDAYLAKVEEKAESFSDDGLGALLREMFVVGAETQSTMLRWAVRILSVHKDVQRLVQDEMDELGGRNHDIVWEDRHKLHYTRATIAEVQRFADITPTGIPHKTVCDVDFHGFYLPKGTTVIPNFTACHQSPKYWKKPLDFYPEHFLDDNRKFIDNKEGFLPYGIGTRRCPGEDVANMALFLILANFLNTFSLRIPPGDKREIKTQYEAGTGFIRNPKAYKVILQERE</sequence>
<dbReference type="Pfam" id="PF00067">
    <property type="entry name" value="p450"/>
    <property type="match status" value="1"/>
</dbReference>
<dbReference type="SUPFAM" id="SSF48264">
    <property type="entry name" value="Cytochrome P450"/>
    <property type="match status" value="1"/>
</dbReference>
<accession>A0A2H4FY63</accession>
<protein>
    <submittedName>
        <fullName evidence="15">Cytochrome P450 CYP3029B2</fullName>
    </submittedName>
</protein>
<evidence type="ECO:0000256" key="11">
    <source>
        <dbReference type="ARBA" id="ARBA00023004"/>
    </source>
</evidence>
<dbReference type="FunFam" id="1.10.630.10:FF:000238">
    <property type="entry name" value="Cytochrome P450 2A6"/>
    <property type="match status" value="1"/>
</dbReference>
<comment type="similarity">
    <text evidence="5">Belongs to the cytochrome P450 family.</text>
</comment>
<dbReference type="InterPro" id="IPR036396">
    <property type="entry name" value="Cyt_P450_sf"/>
</dbReference>
<proteinExistence type="evidence at transcript level"/>
<dbReference type="InterPro" id="IPR050182">
    <property type="entry name" value="Cytochrome_P450_fam2"/>
</dbReference>
<evidence type="ECO:0000256" key="10">
    <source>
        <dbReference type="ARBA" id="ARBA00023002"/>
    </source>
</evidence>
<evidence type="ECO:0000256" key="7">
    <source>
        <dbReference type="ARBA" id="ARBA00022723"/>
    </source>
</evidence>
<feature type="binding site" description="axial binding residue" evidence="14">
    <location>
        <position position="436"/>
    </location>
    <ligand>
        <name>heme</name>
        <dbReference type="ChEBI" id="CHEBI:30413"/>
    </ligand>
    <ligandPart>
        <name>Fe</name>
        <dbReference type="ChEBI" id="CHEBI:18248"/>
    </ligandPart>
</feature>
<dbReference type="PRINTS" id="PR00385">
    <property type="entry name" value="P450"/>
</dbReference>
<dbReference type="InterPro" id="IPR002401">
    <property type="entry name" value="Cyt_P450_E_grp-I"/>
</dbReference>
<comment type="cofactor">
    <cofactor evidence="1 14">
        <name>heme</name>
        <dbReference type="ChEBI" id="CHEBI:30413"/>
    </cofactor>
</comment>
<dbReference type="AlphaFoldDB" id="A0A2H4FY63"/>
<reference evidence="15" key="1">
    <citation type="submission" date="2016-11" db="EMBL/GenBank/DDBJ databases">
        <title>Comparative effects of crude oil on the Antarctic and temperate congenic copepods Tigriopus kingsejongensis and Tigriopus japonicus.</title>
        <authorList>
            <person name="Lee J.-S."/>
        </authorList>
    </citation>
    <scope>NUCLEOTIDE SEQUENCE</scope>
</reference>
<dbReference type="EMBL" id="KY249901">
    <property type="protein sequence ID" value="APH81372.1"/>
    <property type="molecule type" value="mRNA"/>
</dbReference>
<dbReference type="GO" id="GO:0008395">
    <property type="term" value="F:steroid hydroxylase activity"/>
    <property type="evidence" value="ECO:0007669"/>
    <property type="project" value="TreeGrafter"/>
</dbReference>
<evidence type="ECO:0000313" key="15">
    <source>
        <dbReference type="EMBL" id="APH81372.1"/>
    </source>
</evidence>
<evidence type="ECO:0000256" key="1">
    <source>
        <dbReference type="ARBA" id="ARBA00001971"/>
    </source>
</evidence>
<dbReference type="PRINTS" id="PR00463">
    <property type="entry name" value="EP450I"/>
</dbReference>
<evidence type="ECO:0000256" key="13">
    <source>
        <dbReference type="ARBA" id="ARBA00023136"/>
    </source>
</evidence>
<evidence type="ECO:0000256" key="12">
    <source>
        <dbReference type="ARBA" id="ARBA00023033"/>
    </source>
</evidence>
<evidence type="ECO:0000256" key="5">
    <source>
        <dbReference type="ARBA" id="ARBA00010617"/>
    </source>
</evidence>
<keyword evidence="7 14" id="KW-0479">Metal-binding</keyword>
<dbReference type="InterPro" id="IPR001128">
    <property type="entry name" value="Cyt_P450"/>
</dbReference>
<comment type="subcellular location">
    <subcellularLocation>
        <location evidence="4">Endoplasmic reticulum membrane</location>
        <topology evidence="4">Peripheral membrane protein</topology>
    </subcellularLocation>
    <subcellularLocation>
        <location evidence="3">Microsome membrane</location>
        <topology evidence="3">Peripheral membrane protein</topology>
    </subcellularLocation>
</comment>